<dbReference type="PROSITE" id="PS51186">
    <property type="entry name" value="GNAT"/>
    <property type="match status" value="1"/>
</dbReference>
<dbReference type="EMBL" id="SMBP01000011">
    <property type="protein sequence ID" value="TCU59145.1"/>
    <property type="molecule type" value="Genomic_DNA"/>
</dbReference>
<feature type="domain" description="N-acetyltransferase" evidence="1">
    <location>
        <begin position="10"/>
        <end position="172"/>
    </location>
</feature>
<dbReference type="AlphaFoldDB" id="A0A4V2VKA1"/>
<dbReference type="InterPro" id="IPR016181">
    <property type="entry name" value="Acyl_CoA_acyltransferase"/>
</dbReference>
<evidence type="ECO:0000313" key="3">
    <source>
        <dbReference type="Proteomes" id="UP000295773"/>
    </source>
</evidence>
<accession>A0A4V2VKA1</accession>
<dbReference type="InterPro" id="IPR051531">
    <property type="entry name" value="N-acetyltransferase"/>
</dbReference>
<dbReference type="Proteomes" id="UP000295773">
    <property type="component" value="Unassembled WGS sequence"/>
</dbReference>
<dbReference type="GO" id="GO:0016747">
    <property type="term" value="F:acyltransferase activity, transferring groups other than amino-acyl groups"/>
    <property type="evidence" value="ECO:0007669"/>
    <property type="project" value="InterPro"/>
</dbReference>
<dbReference type="PANTHER" id="PTHR43792:SF1">
    <property type="entry name" value="N-ACETYLTRANSFERASE DOMAIN-CONTAINING PROTEIN"/>
    <property type="match status" value="1"/>
</dbReference>
<comment type="caution">
    <text evidence="2">The sequence shown here is derived from an EMBL/GenBank/DDBJ whole genome shotgun (WGS) entry which is preliminary data.</text>
</comment>
<dbReference type="InterPro" id="IPR000182">
    <property type="entry name" value="GNAT_dom"/>
</dbReference>
<evidence type="ECO:0000313" key="2">
    <source>
        <dbReference type="EMBL" id="TCU59145.1"/>
    </source>
</evidence>
<protein>
    <submittedName>
        <fullName evidence="2">RimJ/RimL family protein N-acetyltransferase</fullName>
    </submittedName>
</protein>
<dbReference type="Pfam" id="PF13302">
    <property type="entry name" value="Acetyltransf_3"/>
    <property type="match status" value="1"/>
</dbReference>
<keyword evidence="3" id="KW-1185">Reference proteome</keyword>
<keyword evidence="2" id="KW-0808">Transferase</keyword>
<organism evidence="2 3">
    <name type="scientific">Longicatena caecimuris</name>
    <dbReference type="NCBI Taxonomy" id="1796635"/>
    <lineage>
        <taxon>Bacteria</taxon>
        <taxon>Bacillati</taxon>
        <taxon>Bacillota</taxon>
        <taxon>Erysipelotrichia</taxon>
        <taxon>Erysipelotrichales</taxon>
        <taxon>Erysipelotrichaceae</taxon>
        <taxon>Longicatena</taxon>
    </lineage>
</organism>
<gene>
    <name evidence="2" type="ORF">EDD61_11173</name>
</gene>
<name>A0A4V2VKA1_9FIRM</name>
<dbReference type="SUPFAM" id="SSF55729">
    <property type="entry name" value="Acyl-CoA N-acyltransferases (Nat)"/>
    <property type="match status" value="1"/>
</dbReference>
<dbReference type="PANTHER" id="PTHR43792">
    <property type="entry name" value="GNAT FAMILY, PUTATIVE (AFU_ORTHOLOGUE AFUA_3G00765)-RELATED-RELATED"/>
    <property type="match status" value="1"/>
</dbReference>
<dbReference type="Gene3D" id="3.40.630.30">
    <property type="match status" value="1"/>
</dbReference>
<evidence type="ECO:0000259" key="1">
    <source>
        <dbReference type="PROSITE" id="PS51186"/>
    </source>
</evidence>
<dbReference type="RefSeq" id="WP_119983635.1">
    <property type="nucleotide sequence ID" value="NZ_JANKBG010000011.1"/>
</dbReference>
<sequence length="177" mass="20751">MDNILETNRLVFRKLCYDDMDNLKKTLQDEVAMYAYAHAFSDEEVEAWLQRQLARYDEDGFGLWALIRKHDGNFIGQCGLTIQEIDGRKLLEIGYLLQRAYWHQGYAIEAAKAVKEYAFTKLHAPWVFSIIRDNNAASIKVAERNGMIKTGVIVKQYYHMDMCHFVYCAENPYIHKR</sequence>
<proteinExistence type="predicted"/>
<reference evidence="2 3" key="1">
    <citation type="submission" date="2019-03" db="EMBL/GenBank/DDBJ databases">
        <title>Genomic Encyclopedia of Type Strains, Phase IV (KMG-IV): sequencing the most valuable type-strain genomes for metagenomic binning, comparative biology and taxonomic classification.</title>
        <authorList>
            <person name="Goeker M."/>
        </authorList>
    </citation>
    <scope>NUCLEOTIDE SEQUENCE [LARGE SCALE GENOMIC DNA]</scope>
    <source>
        <strain evidence="2 3">DSM 29481</strain>
    </source>
</reference>